<feature type="compositionally biased region" description="Low complexity" evidence="3">
    <location>
        <begin position="126"/>
        <end position="138"/>
    </location>
</feature>
<dbReference type="InterPro" id="IPR008937">
    <property type="entry name" value="Ras-like_GEF"/>
</dbReference>
<proteinExistence type="predicted"/>
<comment type="caution">
    <text evidence="5">The sequence shown here is derived from an EMBL/GenBank/DDBJ whole genome shotgun (WGS) entry which is preliminary data.</text>
</comment>
<dbReference type="Gene3D" id="1.20.870.10">
    <property type="entry name" value="Son of sevenless (SoS) protein Chain: S domain 1"/>
    <property type="match status" value="1"/>
</dbReference>
<dbReference type="PANTHER" id="PTHR23113">
    <property type="entry name" value="GUANINE NUCLEOTIDE EXCHANGE FACTOR"/>
    <property type="match status" value="1"/>
</dbReference>
<protein>
    <submittedName>
        <fullName evidence="5">Rap guanine nucleotide exchange factor-like 1</fullName>
    </submittedName>
</protein>
<gene>
    <name evidence="5" type="primary">RAPGEFL1</name>
    <name evidence="5" type="ORF">HK103_001823</name>
</gene>
<dbReference type="InterPro" id="IPR023578">
    <property type="entry name" value="Ras_GEF_dom_sf"/>
</dbReference>
<keyword evidence="1 2" id="KW-0344">Guanine-nucleotide releasing factor</keyword>
<dbReference type="EMBL" id="JADGKB010000153">
    <property type="protein sequence ID" value="KAJ3252126.1"/>
    <property type="molecule type" value="Genomic_DNA"/>
</dbReference>
<dbReference type="Gene3D" id="1.10.840.10">
    <property type="entry name" value="Ras guanine-nucleotide exchange factors catalytic domain"/>
    <property type="match status" value="2"/>
</dbReference>
<dbReference type="SMART" id="SM00147">
    <property type="entry name" value="RasGEF"/>
    <property type="match status" value="1"/>
</dbReference>
<dbReference type="Proteomes" id="UP001210925">
    <property type="component" value="Unassembled WGS sequence"/>
</dbReference>
<evidence type="ECO:0000256" key="1">
    <source>
        <dbReference type="ARBA" id="ARBA00022658"/>
    </source>
</evidence>
<feature type="compositionally biased region" description="Polar residues" evidence="3">
    <location>
        <begin position="238"/>
        <end position="252"/>
    </location>
</feature>
<evidence type="ECO:0000313" key="5">
    <source>
        <dbReference type="EMBL" id="KAJ3252126.1"/>
    </source>
</evidence>
<evidence type="ECO:0000256" key="2">
    <source>
        <dbReference type="PROSITE-ProRule" id="PRU00168"/>
    </source>
</evidence>
<accession>A0AAD5Y0P3</accession>
<evidence type="ECO:0000259" key="4">
    <source>
        <dbReference type="PROSITE" id="PS50009"/>
    </source>
</evidence>
<dbReference type="AlphaFoldDB" id="A0AAD5Y0P3"/>
<dbReference type="InterPro" id="IPR036964">
    <property type="entry name" value="RASGEF_cat_dom_sf"/>
</dbReference>
<feature type="region of interest" description="Disordered" evidence="3">
    <location>
        <begin position="169"/>
        <end position="222"/>
    </location>
</feature>
<dbReference type="PROSITE" id="PS50009">
    <property type="entry name" value="RASGEF_CAT"/>
    <property type="match status" value="1"/>
</dbReference>
<organism evidence="5 6">
    <name type="scientific">Boothiomyces macroporosus</name>
    <dbReference type="NCBI Taxonomy" id="261099"/>
    <lineage>
        <taxon>Eukaryota</taxon>
        <taxon>Fungi</taxon>
        <taxon>Fungi incertae sedis</taxon>
        <taxon>Chytridiomycota</taxon>
        <taxon>Chytridiomycota incertae sedis</taxon>
        <taxon>Chytridiomycetes</taxon>
        <taxon>Rhizophydiales</taxon>
        <taxon>Terramycetaceae</taxon>
        <taxon>Boothiomyces</taxon>
    </lineage>
</organism>
<evidence type="ECO:0000256" key="3">
    <source>
        <dbReference type="SAM" id="MobiDB-lite"/>
    </source>
</evidence>
<sequence length="700" mass="79547">MIQVEELTSIAEIVKMVEEKKSTKYESIKVYINTADGKKIEPLLEETLSNYKQIEKIVFSQFNTAKPASNSEAPISSRRGMEKLGLTIDKSLMGERGMDSPSLRKIKIGVKSAMTMLKKVSQIDDGTSSLGSNNSLGGYSPDAGTKSSPAVSITEPHKSVLLMGSAEKAQQLQMRRPRSASNLINSPSGDNLNSPSPRTTKVSDQELSSSYNSRKSHLPPQSLRISTLSKSVIDMGDTCQTPTSINEETTSMFGGESIEGTQDNLNAITEEDHKKYSEKYNADTGKIWKIQCKVPTGTALPDLPSTIASSPISPGQTHAVFKLHIPDDQPLVIKMPAEMRMEQFCEKTCQRKNLDPEQYSFEYDDPPRPVEMDRPLEHYAIPLKTPNLFLVKKAKVYSSITVMEDDEESLVLNSINGKITENSTAEEKESFARDRVPTQLKVLRIMHHWIEHHWQDFGFSSEMRKTLEIFLLNLVNQPEGEFTEVCRGLMYVADIQRRWFEDLLSTYSRDERRGRGLNSIFEELEAEELGQQLCLYNSEIFRNIHPIEFLNEIWKGADSESSPSFKFFVERFDKESYWVATELLLCKDFKKRVNALRKFITLAKALPEKSKLMWTEVEKISDPSKNMKNYRDRLAIVQPPMVPFLHKLRMMANRVLEITNLGSVAYLFEKKPAVLNYLGKPKIEKDMNKLKEWAADCEKN</sequence>
<name>A0AAD5Y0P3_9FUNG</name>
<reference evidence="5" key="1">
    <citation type="submission" date="2020-05" db="EMBL/GenBank/DDBJ databases">
        <title>Phylogenomic resolution of chytrid fungi.</title>
        <authorList>
            <person name="Stajich J.E."/>
            <person name="Amses K."/>
            <person name="Simmons R."/>
            <person name="Seto K."/>
            <person name="Myers J."/>
            <person name="Bonds A."/>
            <person name="Quandt C.A."/>
            <person name="Barry K."/>
            <person name="Liu P."/>
            <person name="Grigoriev I."/>
            <person name="Longcore J.E."/>
            <person name="James T.Y."/>
        </authorList>
    </citation>
    <scope>NUCLEOTIDE SEQUENCE</scope>
    <source>
        <strain evidence="5">PLAUS21</strain>
    </source>
</reference>
<keyword evidence="6" id="KW-1185">Reference proteome</keyword>
<dbReference type="GO" id="GO:0005085">
    <property type="term" value="F:guanyl-nucleotide exchange factor activity"/>
    <property type="evidence" value="ECO:0007669"/>
    <property type="project" value="UniProtKB-KW"/>
</dbReference>
<dbReference type="PANTHER" id="PTHR23113:SF356">
    <property type="entry name" value="FI05912P-RELATED"/>
    <property type="match status" value="1"/>
</dbReference>
<feature type="compositionally biased region" description="Polar residues" evidence="3">
    <location>
        <begin position="169"/>
        <end position="213"/>
    </location>
</feature>
<dbReference type="InterPro" id="IPR001895">
    <property type="entry name" value="RASGEF_cat_dom"/>
</dbReference>
<feature type="region of interest" description="Disordered" evidence="3">
    <location>
        <begin position="238"/>
        <end position="259"/>
    </location>
</feature>
<dbReference type="GO" id="GO:0007265">
    <property type="term" value="P:Ras protein signal transduction"/>
    <property type="evidence" value="ECO:0007669"/>
    <property type="project" value="TreeGrafter"/>
</dbReference>
<feature type="region of interest" description="Disordered" evidence="3">
    <location>
        <begin position="124"/>
        <end position="152"/>
    </location>
</feature>
<dbReference type="GO" id="GO:0005886">
    <property type="term" value="C:plasma membrane"/>
    <property type="evidence" value="ECO:0007669"/>
    <property type="project" value="TreeGrafter"/>
</dbReference>
<feature type="domain" description="Ras-GEF" evidence="4">
    <location>
        <begin position="525"/>
        <end position="700"/>
    </location>
</feature>
<dbReference type="Pfam" id="PF00617">
    <property type="entry name" value="RasGEF"/>
    <property type="match status" value="1"/>
</dbReference>
<evidence type="ECO:0000313" key="6">
    <source>
        <dbReference type="Proteomes" id="UP001210925"/>
    </source>
</evidence>
<dbReference type="SUPFAM" id="SSF48366">
    <property type="entry name" value="Ras GEF"/>
    <property type="match status" value="1"/>
</dbReference>